<sequence>MRNLKLLKSLRSSDLQGQGSPQCFSVRADTGSLLIASQYSITEYDPRTGQVVSEASLTADSFLPEDGSGVVVGLQDLAELESACLATASGDVVLFNLNTCQLECVGSVDSGLTSMSWSPDEELVILTTGQETIIMMTKDFEPITEVGIHQDDFGEGEFITVDWGKKETQFDGSEGKQAEVQPAVAWDDRRPRVTWRGDGQLFAVSAICPQTGARKVRVWNREGVLQATSEPINGLEQALCWKPSGSLIASTQHHPNKHSVVFMEKNGLLHGDFTLPFSKDQAKVKELLCNSDSTVFAVWLEDMAAGEDGQLWTVGNYHWYLKQSLDFVKDPQKAPVCVCWDLERPLQLHVVSRSWTSITNDWEKILVTSFRQCVVPPPMSSFELQLTSPVNQVTFLCRPQGTNQVAAFTANGQISIYSQGRLTKLAECFVLPSKMRQMGSGLCLILCYLPFLAVLCFRAAVEVDGVVVSVVHCSQTGTVGQNMNTDYLHHHPELSVEDWRDSSGCRINFPVPCVQTALCSISGEECLLGLTDRSHLYTGDTELASSVCSFAVCNDFLLITTHSHTCRCLHLGTLTVKGLQAALASDGSQNDETLRRVERGSRIITVVPQDTRVILQMPRGNLETVHHRALVLAQLRTWLDSLRFRDAFECMRKLRINLNLIYDHNPKVFLEKIQTFITQLNSINHINLFLTELKEEDTTSSMYPHPESSSIQHQPSSGQKKVDVVCDALRNAMESMDPNKFCLSILTIALQKVHELRENPPEAPGAVSAEEALKYLLFLINVNDLYEHSLGMYDFDLVLMVAVKSQKDPKEYLPFLNMLKSLEPNYQRYTIDKHLKRYKKALLHLSKCGEEHFGEALQLVKEQKLYSEALKLYATDSVHYKALSCTYAEHLVEQQQAEQAGLLLWRCGEPVRALQAFAGSSSWRNAICVAQQIPLPPDQLALLARDLAEKLTEQRRYADAALLLDQYAKVRSSITICPQLLATV</sequence>
<keyword evidence="5" id="KW-0819">tRNA processing</keyword>
<evidence type="ECO:0000256" key="4">
    <source>
        <dbReference type="ARBA" id="ARBA00022490"/>
    </source>
</evidence>
<comment type="subcellular location">
    <subcellularLocation>
        <location evidence="1">Cytoplasm</location>
    </subcellularLocation>
</comment>
<dbReference type="Proteomes" id="UP001501940">
    <property type="component" value="Chromosome 23"/>
</dbReference>
<dbReference type="Pfam" id="PF23878">
    <property type="entry name" value="TPR_ELP1"/>
    <property type="match status" value="1"/>
</dbReference>
<dbReference type="InterPro" id="IPR056166">
    <property type="entry name" value="TPR_ELP1"/>
</dbReference>
<evidence type="ECO:0000256" key="2">
    <source>
        <dbReference type="ARBA" id="ARBA00005043"/>
    </source>
</evidence>
<accession>A0AAQ5ZYE6</accession>
<evidence type="ECO:0000256" key="6">
    <source>
        <dbReference type="ARBA" id="ARBA00029535"/>
    </source>
</evidence>
<dbReference type="InterPro" id="IPR056167">
    <property type="entry name" value="A-sol_ELP1"/>
</dbReference>
<reference evidence="12 13" key="1">
    <citation type="submission" date="2022-01" db="EMBL/GenBank/DDBJ databases">
        <title>A chromosome-scale genome assembly of the false clownfish, Amphiprion ocellaris.</title>
        <authorList>
            <person name="Ryu T."/>
        </authorList>
    </citation>
    <scope>NUCLEOTIDE SEQUENCE [LARGE SCALE GENOMIC DNA]</scope>
</reference>
<feature type="domain" description="ELP1 first N-terminal beta-propeller" evidence="8">
    <location>
        <begin position="1"/>
        <end position="342"/>
    </location>
</feature>
<comment type="pathway">
    <text evidence="2">tRNA modification; 5-methoxycarbonylmethyl-2-thiouridine-tRNA biosynthesis.</text>
</comment>
<reference evidence="12" key="3">
    <citation type="submission" date="2025-09" db="UniProtKB">
        <authorList>
            <consortium name="Ensembl"/>
        </authorList>
    </citation>
    <scope>IDENTIFICATION</scope>
</reference>
<evidence type="ECO:0000259" key="11">
    <source>
        <dbReference type="Pfam" id="PF23925"/>
    </source>
</evidence>
<dbReference type="GO" id="GO:0000049">
    <property type="term" value="F:tRNA binding"/>
    <property type="evidence" value="ECO:0007669"/>
    <property type="project" value="TreeGrafter"/>
</dbReference>
<dbReference type="GO" id="GO:0005829">
    <property type="term" value="C:cytosol"/>
    <property type="evidence" value="ECO:0007669"/>
    <property type="project" value="TreeGrafter"/>
</dbReference>
<dbReference type="GeneTree" id="ENSGT00390000013344"/>
<dbReference type="PANTHER" id="PTHR12747:SF0">
    <property type="entry name" value="ELONGATOR COMPLEX PROTEIN 1"/>
    <property type="match status" value="1"/>
</dbReference>
<dbReference type="GO" id="GO:0002926">
    <property type="term" value="P:tRNA wobble base 5-methoxycarbonylmethyl-2-thiouridinylation"/>
    <property type="evidence" value="ECO:0007669"/>
    <property type="project" value="TreeGrafter"/>
</dbReference>
<protein>
    <recommendedName>
        <fullName evidence="6">Elongator complex protein 1</fullName>
    </recommendedName>
    <alternativeName>
        <fullName evidence="7">IkappaB kinase complex-associated protein</fullName>
    </alternativeName>
</protein>
<reference evidence="12" key="2">
    <citation type="submission" date="2025-08" db="UniProtKB">
        <authorList>
            <consortium name="Ensembl"/>
        </authorList>
    </citation>
    <scope>IDENTIFICATION</scope>
</reference>
<feature type="domain" description="ELP1 TPR" evidence="10">
    <location>
        <begin position="826"/>
        <end position="974"/>
    </location>
</feature>
<keyword evidence="13" id="KW-1185">Reference proteome</keyword>
<dbReference type="InterPro" id="IPR006849">
    <property type="entry name" value="Elp1"/>
</dbReference>
<dbReference type="Pfam" id="PF23925">
    <property type="entry name" value="A-sol_ELP1"/>
    <property type="match status" value="1"/>
</dbReference>
<gene>
    <name evidence="12" type="primary">ELP1</name>
</gene>
<dbReference type="InterPro" id="IPR015943">
    <property type="entry name" value="WD40/YVTN_repeat-like_dom_sf"/>
</dbReference>
<dbReference type="InterPro" id="IPR056165">
    <property type="entry name" value="Beta-prop_ELP1_2nd"/>
</dbReference>
<dbReference type="SUPFAM" id="SSF69322">
    <property type="entry name" value="Tricorn protease domain 2"/>
    <property type="match status" value="1"/>
</dbReference>
<feature type="domain" description="ELP1 N-terminal second beta-propeller" evidence="9">
    <location>
        <begin position="461"/>
        <end position="604"/>
    </location>
</feature>
<dbReference type="Pfam" id="PF04762">
    <property type="entry name" value="Beta-prop_ELP1_1st"/>
    <property type="match status" value="1"/>
</dbReference>
<keyword evidence="4" id="KW-0963">Cytoplasm</keyword>
<dbReference type="GO" id="GO:0033588">
    <property type="term" value="C:elongator holoenzyme complex"/>
    <property type="evidence" value="ECO:0007669"/>
    <property type="project" value="InterPro"/>
</dbReference>
<comment type="similarity">
    <text evidence="3">Belongs to the ELP1/IKA1 family.</text>
</comment>
<evidence type="ECO:0000259" key="9">
    <source>
        <dbReference type="Pfam" id="PF23797"/>
    </source>
</evidence>
<evidence type="ECO:0000256" key="5">
    <source>
        <dbReference type="ARBA" id="ARBA00022694"/>
    </source>
</evidence>
<name>A0AAQ5ZYE6_AMPOC</name>
<dbReference type="Pfam" id="PF23797">
    <property type="entry name" value="Beta-prop_ELP1_2nd"/>
    <property type="match status" value="2"/>
</dbReference>
<dbReference type="PANTHER" id="PTHR12747">
    <property type="entry name" value="ELONGATOR COMPLEX PROTEIN 1"/>
    <property type="match status" value="1"/>
</dbReference>
<dbReference type="Ensembl" id="ENSAOCT00000079213.1">
    <property type="protein sequence ID" value="ENSAOCP00000069561.1"/>
    <property type="gene ID" value="ENSAOCG00000032957.1"/>
</dbReference>
<evidence type="ECO:0000259" key="10">
    <source>
        <dbReference type="Pfam" id="PF23878"/>
    </source>
</evidence>
<dbReference type="Gene3D" id="2.130.10.10">
    <property type="entry name" value="YVTN repeat-like/Quinoprotein amine dehydrogenase"/>
    <property type="match status" value="1"/>
</dbReference>
<evidence type="ECO:0000313" key="13">
    <source>
        <dbReference type="Proteomes" id="UP001501940"/>
    </source>
</evidence>
<proteinExistence type="inferred from homology"/>
<organism evidence="12 13">
    <name type="scientific">Amphiprion ocellaris</name>
    <name type="common">Clown anemonefish</name>
    <dbReference type="NCBI Taxonomy" id="80972"/>
    <lineage>
        <taxon>Eukaryota</taxon>
        <taxon>Metazoa</taxon>
        <taxon>Chordata</taxon>
        <taxon>Craniata</taxon>
        <taxon>Vertebrata</taxon>
        <taxon>Euteleostomi</taxon>
        <taxon>Actinopterygii</taxon>
        <taxon>Neopterygii</taxon>
        <taxon>Teleostei</taxon>
        <taxon>Neoteleostei</taxon>
        <taxon>Acanthomorphata</taxon>
        <taxon>Ovalentaria</taxon>
        <taxon>Pomacentridae</taxon>
        <taxon>Amphiprion</taxon>
    </lineage>
</organism>
<feature type="domain" description="ELP1 alpha-solenoid" evidence="11">
    <location>
        <begin position="628"/>
        <end position="819"/>
    </location>
</feature>
<evidence type="ECO:0000256" key="3">
    <source>
        <dbReference type="ARBA" id="ARBA00006086"/>
    </source>
</evidence>
<evidence type="ECO:0000256" key="7">
    <source>
        <dbReference type="ARBA" id="ARBA00032958"/>
    </source>
</evidence>
<evidence type="ECO:0000259" key="8">
    <source>
        <dbReference type="Pfam" id="PF04762"/>
    </source>
</evidence>
<evidence type="ECO:0000256" key="1">
    <source>
        <dbReference type="ARBA" id="ARBA00004496"/>
    </source>
</evidence>
<feature type="domain" description="ELP1 N-terminal second beta-propeller" evidence="9">
    <location>
        <begin position="363"/>
        <end position="418"/>
    </location>
</feature>
<dbReference type="InterPro" id="IPR056164">
    <property type="entry name" value="Beta-prop_ELP1_1st"/>
</dbReference>
<evidence type="ECO:0000313" key="12">
    <source>
        <dbReference type="Ensembl" id="ENSAOCP00000069561.1"/>
    </source>
</evidence>
<dbReference type="AlphaFoldDB" id="A0AAQ5ZYE6"/>